<dbReference type="Ensembl" id="ENSPNAT00000021957.2">
    <property type="protein sequence ID" value="ENSPNAP00000032174.1"/>
    <property type="gene ID" value="ENSPNAG00000019966.2"/>
</dbReference>
<dbReference type="Gene3D" id="1.10.418.10">
    <property type="entry name" value="Calponin-like domain"/>
    <property type="match status" value="1"/>
</dbReference>
<sequence>MAYSQLPKRTGLPREVLKWLQSLDLSFSPKNLRRDFSNGYLVAEIFSRFYPEDFPMHSYSNGSSLATKQANWTQIEKVLMKQHLSLVKEAVEGTIHCKPGAAEALVQEMYTLLTNKRIKTVQQEELDFTDRSYQEQLPIVARATASKAIKNNMRLSEEMAEPNITAKQQKIQSIIHRHVEQRKEERSRHPKRFGVKPTLGEQAVRLPPASVQNDTDLYTKTSHTSNPAVLGVKTIVQSGEIRHWQVDTPALLS</sequence>
<evidence type="ECO:0000256" key="2">
    <source>
        <dbReference type="ARBA" id="ARBA00023242"/>
    </source>
</evidence>
<dbReference type="AlphaFoldDB" id="A0A3B4EA45"/>
<evidence type="ECO:0000313" key="6">
    <source>
        <dbReference type="Ensembl" id="ENSPNAP00000032174.1"/>
    </source>
</evidence>
<evidence type="ECO:0000313" key="7">
    <source>
        <dbReference type="Proteomes" id="UP001501920"/>
    </source>
</evidence>
<feature type="domain" description="Calponin-homology (CH)" evidence="5">
    <location>
        <begin position="10"/>
        <end position="114"/>
    </location>
</feature>
<comment type="subcellular location">
    <subcellularLocation>
        <location evidence="1">Nucleus</location>
    </subcellularLocation>
</comment>
<dbReference type="STRING" id="42514.ENSPNAP00000032174"/>
<reference evidence="6 7" key="1">
    <citation type="submission" date="2020-10" db="EMBL/GenBank/DDBJ databases">
        <title>Pygocentrus nattereri (red-bellied piranha) genome, fPygNat1, primary haplotype.</title>
        <authorList>
            <person name="Myers G."/>
            <person name="Meyer A."/>
            <person name="Karagic N."/>
            <person name="Pippel M."/>
            <person name="Winkler S."/>
            <person name="Tracey A."/>
            <person name="Wood J."/>
            <person name="Formenti G."/>
            <person name="Howe K."/>
            <person name="Fedrigo O."/>
            <person name="Jarvis E.D."/>
        </authorList>
    </citation>
    <scope>NUCLEOTIDE SEQUENCE [LARGE SCALE GENOMIC DNA]</scope>
</reference>
<dbReference type="PANTHER" id="PTHR12509">
    <property type="entry name" value="SPERMATOGENESIS-ASSOCIATED 4-RELATED"/>
    <property type="match status" value="1"/>
</dbReference>
<accession>A0A3B4EA45</accession>
<dbReference type="OrthoDB" id="62528at2759"/>
<dbReference type="OMA" id="CIYYPWD"/>
<dbReference type="GeneID" id="108424958"/>
<evidence type="ECO:0000256" key="1">
    <source>
        <dbReference type="ARBA" id="ARBA00004123"/>
    </source>
</evidence>
<dbReference type="InterPro" id="IPR036872">
    <property type="entry name" value="CH_dom_sf"/>
</dbReference>
<organism evidence="6 7">
    <name type="scientific">Pygocentrus nattereri</name>
    <name type="common">Red-bellied piranha</name>
    <dbReference type="NCBI Taxonomy" id="42514"/>
    <lineage>
        <taxon>Eukaryota</taxon>
        <taxon>Metazoa</taxon>
        <taxon>Chordata</taxon>
        <taxon>Craniata</taxon>
        <taxon>Vertebrata</taxon>
        <taxon>Euteleostomi</taxon>
        <taxon>Actinopterygii</taxon>
        <taxon>Neopterygii</taxon>
        <taxon>Teleostei</taxon>
        <taxon>Ostariophysi</taxon>
        <taxon>Characiformes</taxon>
        <taxon>Characoidei</taxon>
        <taxon>Pygocentrus</taxon>
    </lineage>
</organism>
<evidence type="ECO:0000256" key="3">
    <source>
        <dbReference type="ARBA" id="ARBA00058372"/>
    </source>
</evidence>
<dbReference type="Pfam" id="PF06294">
    <property type="entry name" value="CH_2"/>
    <property type="match status" value="1"/>
</dbReference>
<dbReference type="GO" id="GO:0008017">
    <property type="term" value="F:microtubule binding"/>
    <property type="evidence" value="ECO:0007669"/>
    <property type="project" value="TreeGrafter"/>
</dbReference>
<dbReference type="GO" id="GO:0051493">
    <property type="term" value="P:regulation of cytoskeleton organization"/>
    <property type="evidence" value="ECO:0007669"/>
    <property type="project" value="TreeGrafter"/>
</dbReference>
<dbReference type="GeneTree" id="ENSGT00910000144159"/>
<keyword evidence="7" id="KW-1185">Reference proteome</keyword>
<dbReference type="InterPro" id="IPR010441">
    <property type="entry name" value="CH_2"/>
</dbReference>
<comment type="function">
    <text evidence="3">May play a role in apoptosis regulation.</text>
</comment>
<keyword evidence="2" id="KW-0539">Nucleus</keyword>
<dbReference type="PROSITE" id="PS50021">
    <property type="entry name" value="CH"/>
    <property type="match status" value="1"/>
</dbReference>
<protein>
    <recommendedName>
        <fullName evidence="4">Spermatogenesis-associated protein 4</fullName>
    </recommendedName>
</protein>
<reference evidence="6" key="3">
    <citation type="submission" date="2025-09" db="UniProtKB">
        <authorList>
            <consortium name="Ensembl"/>
        </authorList>
    </citation>
    <scope>IDENTIFICATION</scope>
</reference>
<proteinExistence type="predicted"/>
<dbReference type="GO" id="GO:0005930">
    <property type="term" value="C:axoneme"/>
    <property type="evidence" value="ECO:0007669"/>
    <property type="project" value="TreeGrafter"/>
</dbReference>
<dbReference type="GO" id="GO:0005634">
    <property type="term" value="C:nucleus"/>
    <property type="evidence" value="ECO:0007669"/>
    <property type="project" value="UniProtKB-SubCell"/>
</dbReference>
<dbReference type="PANTHER" id="PTHR12509:SF8">
    <property type="entry name" value="SPERMATOGENESIS-ASSOCIATED PROTEIN 4"/>
    <property type="match status" value="1"/>
</dbReference>
<evidence type="ECO:0000259" key="5">
    <source>
        <dbReference type="PROSITE" id="PS50021"/>
    </source>
</evidence>
<dbReference type="InterPro" id="IPR052111">
    <property type="entry name" value="Spermatogenesis_Ciliary_MAP"/>
</dbReference>
<dbReference type="FunFam" id="1.10.418.10:FF:000061">
    <property type="entry name" value="Spermatogenesis associated 4"/>
    <property type="match status" value="1"/>
</dbReference>
<name>A0A3B4EA45_PYGNA</name>
<dbReference type="Proteomes" id="UP001501920">
    <property type="component" value="Chromosome 8"/>
</dbReference>
<gene>
    <name evidence="6" type="primary">SPATA4</name>
</gene>
<evidence type="ECO:0000256" key="4">
    <source>
        <dbReference type="ARBA" id="ARBA00071322"/>
    </source>
</evidence>
<dbReference type="CTD" id="132851"/>
<reference evidence="6" key="2">
    <citation type="submission" date="2025-08" db="UniProtKB">
        <authorList>
            <consortium name="Ensembl"/>
        </authorList>
    </citation>
    <scope>IDENTIFICATION</scope>
</reference>
<dbReference type="InterPro" id="IPR001715">
    <property type="entry name" value="CH_dom"/>
</dbReference>
<dbReference type="RefSeq" id="XP_017548773.1">
    <property type="nucleotide sequence ID" value="XM_017693284.2"/>
</dbReference>